<organism evidence="1 2">
    <name type="scientific">Legionella drozanskii LLAP-1</name>
    <dbReference type="NCBI Taxonomy" id="1212489"/>
    <lineage>
        <taxon>Bacteria</taxon>
        <taxon>Pseudomonadati</taxon>
        <taxon>Pseudomonadota</taxon>
        <taxon>Gammaproteobacteria</taxon>
        <taxon>Legionellales</taxon>
        <taxon>Legionellaceae</taxon>
        <taxon>Legionella</taxon>
    </lineage>
</organism>
<comment type="caution">
    <text evidence="1">The sequence shown here is derived from an EMBL/GenBank/DDBJ whole genome shotgun (WGS) entry which is preliminary data.</text>
</comment>
<name>A0A0W0SWG1_9GAMM</name>
<dbReference type="AlphaFoldDB" id="A0A0W0SWG1"/>
<dbReference type="RefSeq" id="WP_058495607.1">
    <property type="nucleotide sequence ID" value="NZ_CAAAIU010000002.1"/>
</dbReference>
<dbReference type="OrthoDB" id="5651567at2"/>
<reference evidence="1 2" key="1">
    <citation type="submission" date="2015-11" db="EMBL/GenBank/DDBJ databases">
        <title>Genomic analysis of 38 Legionella species identifies large and diverse effector repertoires.</title>
        <authorList>
            <person name="Burstein D."/>
            <person name="Amaro F."/>
            <person name="Zusman T."/>
            <person name="Lifshitz Z."/>
            <person name="Cohen O."/>
            <person name="Gilbert J.A."/>
            <person name="Pupko T."/>
            <person name="Shuman H.A."/>
            <person name="Segal G."/>
        </authorList>
    </citation>
    <scope>NUCLEOTIDE SEQUENCE [LARGE SCALE GENOMIC DNA]</scope>
    <source>
        <strain evidence="1 2">ATCC 700990</strain>
    </source>
</reference>
<evidence type="ECO:0000313" key="1">
    <source>
        <dbReference type="EMBL" id="KTC87690.1"/>
    </source>
</evidence>
<proteinExistence type="predicted"/>
<gene>
    <name evidence="1" type="ORF">Ldro_1309</name>
</gene>
<evidence type="ECO:0000313" key="2">
    <source>
        <dbReference type="Proteomes" id="UP000054736"/>
    </source>
</evidence>
<sequence>MLNIFIICSDPTVDNRQNTEVWRNNLHVLDVNLININRKKQQIPSIPFNDNNDNSSESVLLITGEHGDIGSEIYNEVFLSTWVDWVEKQNGSQFDLIIVDLCDSSYLISAANFKKLVKPEGVIISCVSTCHGMRDSLLQVNFSSIPSMLNALKENIENTTGILGGSNISLTKKKNVSFPYGFFYSESTRLICDAKIPNSLGRDNETVRRKVVLDNLGDVEVKQQIDLPSYFNSEEINSVLKQDKINWLKVGLFATTASLGLGLGCAILYSNSNGNSILK</sequence>
<dbReference type="Proteomes" id="UP000054736">
    <property type="component" value="Unassembled WGS sequence"/>
</dbReference>
<protein>
    <submittedName>
        <fullName evidence="1">Uncharacterized protein</fullName>
    </submittedName>
</protein>
<dbReference type="EMBL" id="LNXY01000020">
    <property type="protein sequence ID" value="KTC87690.1"/>
    <property type="molecule type" value="Genomic_DNA"/>
</dbReference>
<accession>A0A0W0SWG1</accession>
<dbReference type="PATRIC" id="fig|1212489.4.peg.1380"/>
<keyword evidence="2" id="KW-1185">Reference proteome</keyword>